<dbReference type="SUPFAM" id="SSF53335">
    <property type="entry name" value="S-adenosyl-L-methionine-dependent methyltransferases"/>
    <property type="match status" value="1"/>
</dbReference>
<dbReference type="InterPro" id="IPR029063">
    <property type="entry name" value="SAM-dependent_MTases_sf"/>
</dbReference>
<gene>
    <name evidence="1" type="ORF">SPSIL_054290</name>
</gene>
<evidence type="ECO:0000313" key="2">
    <source>
        <dbReference type="Proteomes" id="UP000216752"/>
    </source>
</evidence>
<sequence length="125" mass="14819">MPLYLYIIPSLAKGGVFLFRNLRMREGLKNRWYFDEEGFWRPHRHAVLEMGFDYPEADTWLDQYIVIDETGDSKTYRLWFHDYSLSTITQVLNENGFVIEKVWGDLTGANYACDNDWIAIVARKI</sequence>
<keyword evidence="2" id="KW-1185">Reference proteome</keyword>
<accession>A0ABZ3IUV4</accession>
<name>A0ABZ3IUV4_9FIRM</name>
<evidence type="ECO:0008006" key="3">
    <source>
        <dbReference type="Google" id="ProtNLM"/>
    </source>
</evidence>
<dbReference type="EMBL" id="CP155573">
    <property type="protein sequence ID" value="XFO69198.1"/>
    <property type="molecule type" value="Genomic_DNA"/>
</dbReference>
<organism evidence="1 2">
    <name type="scientific">Sporomusa silvacetica DSM 10669</name>
    <dbReference type="NCBI Taxonomy" id="1123289"/>
    <lineage>
        <taxon>Bacteria</taxon>
        <taxon>Bacillati</taxon>
        <taxon>Bacillota</taxon>
        <taxon>Negativicutes</taxon>
        <taxon>Selenomonadales</taxon>
        <taxon>Sporomusaceae</taxon>
        <taxon>Sporomusa</taxon>
    </lineage>
</organism>
<protein>
    <recommendedName>
        <fullName evidence="3">Methyltransferase</fullName>
    </recommendedName>
</protein>
<reference evidence="1" key="1">
    <citation type="submission" date="2024-05" db="EMBL/GenBank/DDBJ databases">
        <title>Isolation and characterization of Sporomusa carbonis sp. nov., a carboxydotrophic hydrogenogen in the genus of Sporomusa isolated from a charcoal burning pile.</title>
        <authorList>
            <person name="Boeer T."/>
            <person name="Rosenbaum F."/>
            <person name="Eysell L."/>
            <person name="Mueller V."/>
            <person name="Daniel R."/>
            <person name="Poehlein A."/>
        </authorList>
    </citation>
    <scope>NUCLEOTIDE SEQUENCE [LARGE SCALE GENOMIC DNA]</scope>
    <source>
        <strain evidence="1">DSM 10669</strain>
    </source>
</reference>
<evidence type="ECO:0000313" key="1">
    <source>
        <dbReference type="EMBL" id="XFO69198.1"/>
    </source>
</evidence>
<dbReference type="Proteomes" id="UP000216752">
    <property type="component" value="Chromosome"/>
</dbReference>
<proteinExistence type="predicted"/>